<dbReference type="InterPro" id="IPR011805">
    <property type="entry name" value="RNase_R"/>
</dbReference>
<evidence type="ECO:0000256" key="6">
    <source>
        <dbReference type="ARBA" id="ARBA00022839"/>
    </source>
</evidence>
<comment type="subcellular location">
    <subcellularLocation>
        <location evidence="2 8">Cytoplasm</location>
    </subcellularLocation>
</comment>
<feature type="region of interest" description="Disordered" evidence="9">
    <location>
        <begin position="752"/>
        <end position="876"/>
    </location>
</feature>
<dbReference type="PANTHER" id="PTHR23355:SF9">
    <property type="entry name" value="DIS3-LIKE EXONUCLEASE 2"/>
    <property type="match status" value="1"/>
</dbReference>
<dbReference type="PROSITE" id="PS50126">
    <property type="entry name" value="S1"/>
    <property type="match status" value="1"/>
</dbReference>
<dbReference type="Pfam" id="PF08206">
    <property type="entry name" value="OB_RNB"/>
    <property type="match status" value="1"/>
</dbReference>
<accession>A0A3D9DY25</accession>
<dbReference type="InterPro" id="IPR040476">
    <property type="entry name" value="CSD2"/>
</dbReference>
<feature type="compositionally biased region" description="Basic and acidic residues" evidence="9">
    <location>
        <begin position="789"/>
        <end position="802"/>
    </location>
</feature>
<dbReference type="NCBIfam" id="TIGR00358">
    <property type="entry name" value="3_prime_RNase"/>
    <property type="match status" value="1"/>
</dbReference>
<dbReference type="InterPro" id="IPR050180">
    <property type="entry name" value="RNR_Ribonuclease"/>
</dbReference>
<dbReference type="InterPro" id="IPR003029">
    <property type="entry name" value="S1_domain"/>
</dbReference>
<dbReference type="RefSeq" id="WP_115852662.1">
    <property type="nucleotide sequence ID" value="NZ_QRDJ01000006.1"/>
</dbReference>
<name>A0A3D9DY25_9GAMM</name>
<reference evidence="11 12" key="1">
    <citation type="submission" date="2018-07" db="EMBL/GenBank/DDBJ databases">
        <title>Genomic Encyclopedia of Type Strains, Phase IV (KMG-IV): sequencing the most valuable type-strain genomes for metagenomic binning, comparative biology and taxonomic classification.</title>
        <authorList>
            <person name="Goeker M."/>
        </authorList>
    </citation>
    <scope>NUCLEOTIDE SEQUENCE [LARGE SCALE GENOMIC DNA]</scope>
    <source>
        <strain evidence="11 12">DSM 14324</strain>
    </source>
</reference>
<dbReference type="GO" id="GO:0008859">
    <property type="term" value="F:exoribonuclease II activity"/>
    <property type="evidence" value="ECO:0007669"/>
    <property type="project" value="UniProtKB-UniRule"/>
</dbReference>
<comment type="catalytic activity">
    <reaction evidence="1 8">
        <text>Exonucleolytic cleavage in the 3'- to 5'-direction to yield nucleoside 5'-phosphates.</text>
        <dbReference type="EC" id="3.1.13.1"/>
    </reaction>
</comment>
<dbReference type="InterPro" id="IPR001900">
    <property type="entry name" value="RNase_II/R"/>
</dbReference>
<feature type="domain" description="S1 motif" evidence="10">
    <location>
        <begin position="667"/>
        <end position="748"/>
    </location>
</feature>
<dbReference type="PROSITE" id="PS01175">
    <property type="entry name" value="RIBONUCLEASE_II"/>
    <property type="match status" value="1"/>
</dbReference>
<dbReference type="SUPFAM" id="SSF50249">
    <property type="entry name" value="Nucleic acid-binding proteins"/>
    <property type="match status" value="4"/>
</dbReference>
<dbReference type="Pfam" id="PF00575">
    <property type="entry name" value="S1"/>
    <property type="match status" value="1"/>
</dbReference>
<comment type="function">
    <text evidence="8">3'-5' exoribonuclease that releases 5'-nucleoside monophosphates and is involved in maturation of structured RNAs.</text>
</comment>
<feature type="compositionally biased region" description="Basic and acidic residues" evidence="9">
    <location>
        <begin position="811"/>
        <end position="821"/>
    </location>
</feature>
<keyword evidence="5 8" id="KW-0378">Hydrolase</keyword>
<feature type="compositionally biased region" description="Basic and acidic residues" evidence="9">
    <location>
        <begin position="829"/>
        <end position="843"/>
    </location>
</feature>
<dbReference type="GO" id="GO:0006402">
    <property type="term" value="P:mRNA catabolic process"/>
    <property type="evidence" value="ECO:0007669"/>
    <property type="project" value="TreeGrafter"/>
</dbReference>
<dbReference type="EMBL" id="QRDJ01000006">
    <property type="protein sequence ID" value="REC95663.1"/>
    <property type="molecule type" value="Genomic_DNA"/>
</dbReference>
<dbReference type="InterPro" id="IPR013668">
    <property type="entry name" value="RNase_R_HTH_12"/>
</dbReference>
<dbReference type="Gene3D" id="2.40.50.140">
    <property type="entry name" value="Nucleic acid-binding proteins"/>
    <property type="match status" value="2"/>
</dbReference>
<dbReference type="Pfam" id="PF00773">
    <property type="entry name" value="RNB"/>
    <property type="match status" value="1"/>
</dbReference>
<dbReference type="NCBIfam" id="TIGR02063">
    <property type="entry name" value="RNase_R"/>
    <property type="match status" value="1"/>
</dbReference>
<evidence type="ECO:0000313" key="12">
    <source>
        <dbReference type="Proteomes" id="UP000256334"/>
    </source>
</evidence>
<dbReference type="HAMAP" id="MF_01895">
    <property type="entry name" value="RNase_R"/>
    <property type="match status" value="1"/>
</dbReference>
<dbReference type="CDD" id="cd04471">
    <property type="entry name" value="S1_RNase_R"/>
    <property type="match status" value="1"/>
</dbReference>
<keyword evidence="12" id="KW-1185">Reference proteome</keyword>
<dbReference type="AlphaFoldDB" id="A0A3D9DY25"/>
<dbReference type="InterPro" id="IPR012340">
    <property type="entry name" value="NA-bd_OB-fold"/>
</dbReference>
<keyword evidence="6 8" id="KW-0269">Exonuclease</keyword>
<dbReference type="EC" id="3.1.13.1" evidence="8"/>
<dbReference type="GO" id="GO:0003723">
    <property type="term" value="F:RNA binding"/>
    <property type="evidence" value="ECO:0007669"/>
    <property type="project" value="UniProtKB-UniRule"/>
</dbReference>
<dbReference type="InterPro" id="IPR013223">
    <property type="entry name" value="RNase_B_OB_dom"/>
</dbReference>
<evidence type="ECO:0000256" key="2">
    <source>
        <dbReference type="ARBA" id="ARBA00004496"/>
    </source>
</evidence>
<dbReference type="OrthoDB" id="9764149at2"/>
<feature type="compositionally biased region" description="Basic and acidic residues" evidence="9">
    <location>
        <begin position="851"/>
        <end position="876"/>
    </location>
</feature>
<evidence type="ECO:0000256" key="7">
    <source>
        <dbReference type="ARBA" id="ARBA00022884"/>
    </source>
</evidence>
<evidence type="ECO:0000256" key="5">
    <source>
        <dbReference type="ARBA" id="ARBA00022801"/>
    </source>
</evidence>
<evidence type="ECO:0000256" key="8">
    <source>
        <dbReference type="HAMAP-Rule" id="MF_01895"/>
    </source>
</evidence>
<dbReference type="Proteomes" id="UP000256334">
    <property type="component" value="Unassembled WGS sequence"/>
</dbReference>
<gene>
    <name evidence="8" type="primary">rnr</name>
    <name evidence="11" type="ORF">C8D72_0327</name>
</gene>
<evidence type="ECO:0000256" key="3">
    <source>
        <dbReference type="ARBA" id="ARBA00022490"/>
    </source>
</evidence>
<evidence type="ECO:0000313" key="11">
    <source>
        <dbReference type="EMBL" id="REC95663.1"/>
    </source>
</evidence>
<evidence type="ECO:0000256" key="4">
    <source>
        <dbReference type="ARBA" id="ARBA00022722"/>
    </source>
</evidence>
<keyword evidence="3 8" id="KW-0963">Cytoplasm</keyword>
<dbReference type="Pfam" id="PF08461">
    <property type="entry name" value="WHD_RNase_R"/>
    <property type="match status" value="1"/>
</dbReference>
<dbReference type="SMART" id="SM00955">
    <property type="entry name" value="RNB"/>
    <property type="match status" value="1"/>
</dbReference>
<dbReference type="GO" id="GO:0005829">
    <property type="term" value="C:cytosol"/>
    <property type="evidence" value="ECO:0007669"/>
    <property type="project" value="TreeGrafter"/>
</dbReference>
<organism evidence="11 12">
    <name type="scientific">Kushneria indalinina DSM 14324</name>
    <dbReference type="NCBI Taxonomy" id="1122140"/>
    <lineage>
        <taxon>Bacteria</taxon>
        <taxon>Pseudomonadati</taxon>
        <taxon>Pseudomonadota</taxon>
        <taxon>Gammaproteobacteria</taxon>
        <taxon>Oceanospirillales</taxon>
        <taxon>Halomonadaceae</taxon>
        <taxon>Kushneria</taxon>
    </lineage>
</organism>
<dbReference type="Pfam" id="PF17876">
    <property type="entry name" value="CSD2"/>
    <property type="match status" value="1"/>
</dbReference>
<dbReference type="PANTHER" id="PTHR23355">
    <property type="entry name" value="RIBONUCLEASE"/>
    <property type="match status" value="1"/>
</dbReference>
<evidence type="ECO:0000259" key="10">
    <source>
        <dbReference type="PROSITE" id="PS50126"/>
    </source>
</evidence>
<evidence type="ECO:0000256" key="9">
    <source>
        <dbReference type="SAM" id="MobiDB-lite"/>
    </source>
</evidence>
<protein>
    <recommendedName>
        <fullName evidence="8">Ribonuclease R</fullName>
        <shortName evidence="8">RNase R</shortName>
        <ecNumber evidence="8">3.1.13.1</ecNumber>
    </recommendedName>
</protein>
<comment type="similarity">
    <text evidence="8">Belongs to the RNR ribonuclease family. RNase R subfamily.</text>
</comment>
<feature type="region of interest" description="Disordered" evidence="9">
    <location>
        <begin position="1"/>
        <end position="23"/>
    </location>
</feature>
<keyword evidence="7 8" id="KW-0694">RNA-binding</keyword>
<dbReference type="SMART" id="SM00316">
    <property type="entry name" value="S1"/>
    <property type="match status" value="2"/>
</dbReference>
<comment type="caution">
    <text evidence="11">The sequence shown here is derived from an EMBL/GenBank/DDBJ whole genome shotgun (WGS) entry which is preliminary data.</text>
</comment>
<evidence type="ECO:0000256" key="1">
    <source>
        <dbReference type="ARBA" id="ARBA00001849"/>
    </source>
</evidence>
<sequence length="876" mass="98766">MSQWTPADDPQAEREASQYDNPVPSREYLLQILTEHGKPITHEEVSQRLGIEDEDRLEAVRRRLSAMERDGQILRHKSGAFEIIDPDLLLDGRVVGHRDGIGFFVRDDKQKPDLVIPPRQMRRLFDGDRVRVRVSGKDRRGREEASVNEILERNTPSLIGLYRKRGSDLAVVVPENSRIAHEVIIEEGSAKGAEDGQVVEVRITTQPGLRQQPIGEVTEVLGERMDPGMEIDIAIREHDIPAQFPSEVLDQIRDMSEEVRDDDKRHRVDLRDWPLVTIDGEDAKDFDDAVYAWKTKSGGWKLIVAIADVSHYVEVDSPLDHEAWQRGNSVYFPGQVVPMLPELLSNGLCSINPDVDRLCMVCEMNISQRGEISRYKFYEGVMRSHARLTYNKVGTMLEDADSEEGQALRGEYAHVIKPLEALHGLYRTLREARTVRGAIDFETTETQIVFNEQRKIDRIVPRTRNDAHKLIEECMLAANVATARFLEKHKLPALYRVHASPSDEKLATLRAFLGELGLTLGASGEKGKSTPQDFQNLREVINGRPDADIIQTVMLRSMNQAVYSPQNDGHFGLAYAAYAHFTSPIRRYPDLLVHRAIRSVIRSQRDSTHVERVEGAADNEPQRWCPYSFEQMVTMGEHCSMTERRADEATRDVEDWLKCEFMADKVGDVFEGAIASVTQFGLFVRLNEHFVEGLVHITNLPSDYYQFEAERHQLKGDRTGVTYRLGDGVTVQVARVDLDDRKIDFMLTDAKPQSRRRIRKPGSDAATGDSEAPAEAEAPSKKRRKSRPGKKERLRRREEKGAESGATKATDTLRAEEDAAARKPRKRSDKSASAEGGKSDKRKSGAAKGKGSAEKGKSKNGGEKGKRDAEKGRQKS</sequence>
<keyword evidence="4 8" id="KW-0540">Nuclease</keyword>
<dbReference type="InterPro" id="IPR022966">
    <property type="entry name" value="RNase_II/R_CS"/>
</dbReference>
<dbReference type="InterPro" id="IPR004476">
    <property type="entry name" value="RNase_II/RNase_R"/>
</dbReference>
<proteinExistence type="inferred from homology"/>